<name>A0A3A9VYC3_9ACTN</name>
<dbReference type="EMBL" id="RBDY01000023">
    <property type="protein sequence ID" value="RKN17570.1"/>
    <property type="molecule type" value="Genomic_DNA"/>
</dbReference>
<feature type="region of interest" description="Disordered" evidence="3">
    <location>
        <begin position="78"/>
        <end position="165"/>
    </location>
</feature>
<feature type="compositionally biased region" description="Basic and acidic residues" evidence="3">
    <location>
        <begin position="111"/>
        <end position="125"/>
    </location>
</feature>
<dbReference type="EMBL" id="RBDX01000025">
    <property type="protein sequence ID" value="RKN05730.1"/>
    <property type="molecule type" value="Genomic_DNA"/>
</dbReference>
<dbReference type="Pfam" id="PF08990">
    <property type="entry name" value="Docking"/>
    <property type="match status" value="1"/>
</dbReference>
<dbReference type="GO" id="GO:0016740">
    <property type="term" value="F:transferase activity"/>
    <property type="evidence" value="ECO:0007669"/>
    <property type="project" value="InterPro"/>
</dbReference>
<dbReference type="InterPro" id="IPR015083">
    <property type="entry name" value="NorB/c/GfsB-D-like_docking"/>
</dbReference>
<evidence type="ECO:0000313" key="6">
    <source>
        <dbReference type="EMBL" id="RKN17570.1"/>
    </source>
</evidence>
<keyword evidence="2" id="KW-0175">Coiled coil</keyword>
<evidence type="ECO:0000256" key="1">
    <source>
        <dbReference type="ARBA" id="ARBA00023268"/>
    </source>
</evidence>
<evidence type="ECO:0000259" key="4">
    <source>
        <dbReference type="Pfam" id="PF08990"/>
    </source>
</evidence>
<reference evidence="7 8" key="1">
    <citation type="submission" date="2018-09" db="EMBL/GenBank/DDBJ databases">
        <title>Streptomyces sp. nov. DS1-2, an endophytic actinomycete isolated from roots of Dendrobium scabrilingue.</title>
        <authorList>
            <person name="Kuncharoen N."/>
            <person name="Kudo T."/>
            <person name="Ohkuma M."/>
            <person name="Yuki M."/>
            <person name="Tanasupawat S."/>
        </authorList>
    </citation>
    <scope>NUCLEOTIDE SEQUENCE [LARGE SCALE GENOMIC DNA]</scope>
    <source>
        <strain evidence="5 8">AZ1-7</strain>
        <strain evidence="6 7">DS1-2</strain>
    </source>
</reference>
<gene>
    <name evidence="6" type="ORF">D7318_23650</name>
    <name evidence="5" type="ORF">D7319_24285</name>
</gene>
<keyword evidence="1" id="KW-0511">Multifunctional enzyme</keyword>
<protein>
    <recommendedName>
        <fullName evidence="4">Polyketide synthase NorB/C/GfsB-E-like docking domain-containing protein</fullName>
    </recommendedName>
</protein>
<dbReference type="OrthoDB" id="4571618at2"/>
<evidence type="ECO:0000313" key="8">
    <source>
        <dbReference type="Proteomes" id="UP000275024"/>
    </source>
</evidence>
<evidence type="ECO:0000313" key="5">
    <source>
        <dbReference type="EMBL" id="RKN05730.1"/>
    </source>
</evidence>
<sequence>MDHEQRLRCLLRRVTAELDETRRRLHHLDATAREPIAVAGGPFAERAAERAAGKAAEGAAGWAHEAVEAVEGAAEGTPDDLWNLLGTEDDGRAAFPGDRGWDPASLFAPEPHPDAPPDPFADVHARPALGADPLGADLFDISPREPPARGPAADQGGASHVPHPA</sequence>
<dbReference type="Proteomes" id="UP000268652">
    <property type="component" value="Unassembled WGS sequence"/>
</dbReference>
<dbReference type="Proteomes" id="UP000275024">
    <property type="component" value="Unassembled WGS sequence"/>
</dbReference>
<feature type="coiled-coil region" evidence="2">
    <location>
        <begin position="4"/>
        <end position="31"/>
    </location>
</feature>
<evidence type="ECO:0000256" key="3">
    <source>
        <dbReference type="SAM" id="MobiDB-lite"/>
    </source>
</evidence>
<evidence type="ECO:0000256" key="2">
    <source>
        <dbReference type="SAM" id="Coils"/>
    </source>
</evidence>
<comment type="caution">
    <text evidence="5">The sequence shown here is derived from an EMBL/GenBank/DDBJ whole genome shotgun (WGS) entry which is preliminary data.</text>
</comment>
<evidence type="ECO:0000313" key="7">
    <source>
        <dbReference type="Proteomes" id="UP000268652"/>
    </source>
</evidence>
<dbReference type="AlphaFoldDB" id="A0A3A9VYC3"/>
<feature type="domain" description="Polyketide synthase NorB/C/GfsB-E-like docking" evidence="4">
    <location>
        <begin position="4"/>
        <end position="30"/>
    </location>
</feature>
<organism evidence="5 8">
    <name type="scientific">Streptomyces radicis</name>
    <dbReference type="NCBI Taxonomy" id="1750517"/>
    <lineage>
        <taxon>Bacteria</taxon>
        <taxon>Bacillati</taxon>
        <taxon>Actinomycetota</taxon>
        <taxon>Actinomycetes</taxon>
        <taxon>Kitasatosporales</taxon>
        <taxon>Streptomycetaceae</taxon>
        <taxon>Streptomyces</taxon>
    </lineage>
</organism>
<accession>A0A3A9VYC3</accession>
<proteinExistence type="predicted"/>
<keyword evidence="7" id="KW-1185">Reference proteome</keyword>